<reference evidence="11 12" key="1">
    <citation type="submission" date="2019-03" db="EMBL/GenBank/DDBJ databases">
        <title>Genomic Encyclopedia of Type Strains, Phase IV (KMG-IV): sequencing the most valuable type-strain genomes for metagenomic binning, comparative biology and taxonomic classification.</title>
        <authorList>
            <person name="Goeker M."/>
        </authorList>
    </citation>
    <scope>NUCLEOTIDE SEQUENCE [LARGE SCALE GENOMIC DNA]</scope>
    <source>
        <strain evidence="11 12">DSM 45775</strain>
    </source>
</reference>
<dbReference type="PANTHER" id="PTHR48086:SF6">
    <property type="entry name" value="CATION_ACETATE SYMPORTER ACTP"/>
    <property type="match status" value="1"/>
</dbReference>
<dbReference type="EMBL" id="SNYO01000003">
    <property type="protein sequence ID" value="TDQ60816.1"/>
    <property type="molecule type" value="Genomic_DNA"/>
</dbReference>
<dbReference type="OrthoDB" id="9764416at2"/>
<dbReference type="InterPro" id="IPR001734">
    <property type="entry name" value="Na/solute_symporter"/>
</dbReference>
<dbReference type="RefSeq" id="WP_133826644.1">
    <property type="nucleotide sequence ID" value="NZ_BAABHR010000025.1"/>
</dbReference>
<dbReference type="GO" id="GO:0006847">
    <property type="term" value="P:plasma membrane acetate transport"/>
    <property type="evidence" value="ECO:0007669"/>
    <property type="project" value="TreeGrafter"/>
</dbReference>
<dbReference type="GO" id="GO:0005886">
    <property type="term" value="C:plasma membrane"/>
    <property type="evidence" value="ECO:0007669"/>
    <property type="project" value="UniProtKB-SubCell"/>
</dbReference>
<evidence type="ECO:0000256" key="6">
    <source>
        <dbReference type="ARBA" id="ARBA00022847"/>
    </source>
</evidence>
<keyword evidence="3" id="KW-0813">Transport</keyword>
<protein>
    <submittedName>
        <fullName evidence="11">Sodium:solute symporter family protein</fullName>
    </submittedName>
</protein>
<feature type="transmembrane region" description="Helical" evidence="10">
    <location>
        <begin position="306"/>
        <end position="331"/>
    </location>
</feature>
<comment type="subcellular location">
    <subcellularLocation>
        <location evidence="1">Cell membrane</location>
        <topology evidence="1">Multi-pass membrane protein</topology>
    </subcellularLocation>
</comment>
<feature type="transmembrane region" description="Helical" evidence="10">
    <location>
        <begin position="517"/>
        <end position="541"/>
    </location>
</feature>
<feature type="transmembrane region" description="Helical" evidence="10">
    <location>
        <begin position="76"/>
        <end position="96"/>
    </location>
</feature>
<evidence type="ECO:0000313" key="11">
    <source>
        <dbReference type="EMBL" id="TDQ60816.1"/>
    </source>
</evidence>
<dbReference type="InterPro" id="IPR038377">
    <property type="entry name" value="Na/Glc_symporter_sf"/>
</dbReference>
<dbReference type="Pfam" id="PF00474">
    <property type="entry name" value="SSF"/>
    <property type="match status" value="2"/>
</dbReference>
<dbReference type="PANTHER" id="PTHR48086">
    <property type="entry name" value="SODIUM/PROLINE SYMPORTER-RELATED"/>
    <property type="match status" value="1"/>
</dbReference>
<feature type="transmembrane region" description="Helical" evidence="10">
    <location>
        <begin position="185"/>
        <end position="206"/>
    </location>
</feature>
<comment type="caution">
    <text evidence="11">The sequence shown here is derived from an EMBL/GenBank/DDBJ whole genome shotgun (WGS) entry which is preliminary data.</text>
</comment>
<feature type="transmembrane region" description="Helical" evidence="10">
    <location>
        <begin position="48"/>
        <end position="70"/>
    </location>
</feature>
<keyword evidence="5 10" id="KW-0812">Transmembrane</keyword>
<feature type="transmembrane region" description="Helical" evidence="10">
    <location>
        <begin position="6"/>
        <end position="27"/>
    </location>
</feature>
<evidence type="ECO:0000256" key="3">
    <source>
        <dbReference type="ARBA" id="ARBA00022448"/>
    </source>
</evidence>
<keyword evidence="12" id="KW-1185">Reference proteome</keyword>
<accession>A0A4R6VHL2</accession>
<organism evidence="11 12">
    <name type="scientific">Actinomycetospora succinea</name>
    <dbReference type="NCBI Taxonomy" id="663603"/>
    <lineage>
        <taxon>Bacteria</taxon>
        <taxon>Bacillati</taxon>
        <taxon>Actinomycetota</taxon>
        <taxon>Actinomycetes</taxon>
        <taxon>Pseudonocardiales</taxon>
        <taxon>Pseudonocardiaceae</taxon>
        <taxon>Actinomycetospora</taxon>
    </lineage>
</organism>
<evidence type="ECO:0000256" key="4">
    <source>
        <dbReference type="ARBA" id="ARBA00022475"/>
    </source>
</evidence>
<dbReference type="AlphaFoldDB" id="A0A4R6VHL2"/>
<dbReference type="Proteomes" id="UP000295705">
    <property type="component" value="Unassembled WGS sequence"/>
</dbReference>
<feature type="transmembrane region" description="Helical" evidence="10">
    <location>
        <begin position="490"/>
        <end position="511"/>
    </location>
</feature>
<dbReference type="CDD" id="cd11480">
    <property type="entry name" value="SLC5sbd_u4"/>
    <property type="match status" value="1"/>
</dbReference>
<dbReference type="InterPro" id="IPR050277">
    <property type="entry name" value="Sodium:Solute_Symporter"/>
</dbReference>
<feature type="transmembrane region" description="Helical" evidence="10">
    <location>
        <begin position="390"/>
        <end position="423"/>
    </location>
</feature>
<evidence type="ECO:0000256" key="7">
    <source>
        <dbReference type="ARBA" id="ARBA00022989"/>
    </source>
</evidence>
<evidence type="ECO:0000256" key="10">
    <source>
        <dbReference type="SAM" id="Phobius"/>
    </source>
</evidence>
<feature type="transmembrane region" description="Helical" evidence="10">
    <location>
        <begin position="343"/>
        <end position="367"/>
    </location>
</feature>
<dbReference type="GO" id="GO:0015123">
    <property type="term" value="F:acetate transmembrane transporter activity"/>
    <property type="evidence" value="ECO:0007669"/>
    <property type="project" value="TreeGrafter"/>
</dbReference>
<evidence type="ECO:0000313" key="12">
    <source>
        <dbReference type="Proteomes" id="UP000295705"/>
    </source>
</evidence>
<proteinExistence type="inferred from homology"/>
<feature type="transmembrane region" description="Helical" evidence="10">
    <location>
        <begin position="460"/>
        <end position="483"/>
    </location>
</feature>
<comment type="similarity">
    <text evidence="2 9">Belongs to the sodium:solute symporter (SSF) (TC 2.A.21) family.</text>
</comment>
<sequence length="579" mass="59374">MDTAGIVALAAVVVVGVVTIVIGSLGVRVARTTDDFLAASRTVGTRANAAAISGQYLSAASFLGVAGIVLKDGVDGLWYPVGFTAGYLALLFFVAAPLRRSGAYTVPDFAEVRLDSSLLRTVTTWFVVLIGWLYLLPQLQAAGLALTVLTRAPLWVGVVAVGLVVTASVTFGGMRSMTFVQAFQYWLKLTALAVPALVLIGVFTLGPSRDDVPPPPAFSEATTVEVSTPVTLQVGAPVDIGVQGKVDGATVNGPVSWAPGLHTVDAGTTLRFPPGASVPVVTDADPDGASWSSPLTGFGEDGHSLLATYSLILALLLGTMGLPHVLVRFYTNPDGRAARRTTVVVLAMLGGFYLLPVVLGVLSRLYVPQLLVTGQTDAAVLLLPTAALPGWAGIALAALVAAGAFAAFLSTSSGLLLSVAGVLSTDLLPRRLGDFRIAAHVAGAVPIVAALGATRLDFSLTVSLAFALAASTFCPLLVLGIWWKGLTDRGAVIGMLIGGGLAVAAVGSTLAGVAPEGWAGVLLARPAIVTVPLTFAVMVLVSRATPHRVPANTGRTLLRLHAPERLGLGDARRGARPSA</sequence>
<feature type="transmembrane region" description="Helical" evidence="10">
    <location>
        <begin position="435"/>
        <end position="454"/>
    </location>
</feature>
<keyword evidence="4" id="KW-1003">Cell membrane</keyword>
<dbReference type="GO" id="GO:0015293">
    <property type="term" value="F:symporter activity"/>
    <property type="evidence" value="ECO:0007669"/>
    <property type="project" value="UniProtKB-KW"/>
</dbReference>
<evidence type="ECO:0000256" key="5">
    <source>
        <dbReference type="ARBA" id="ARBA00022692"/>
    </source>
</evidence>
<evidence type="ECO:0000256" key="8">
    <source>
        <dbReference type="ARBA" id="ARBA00023136"/>
    </source>
</evidence>
<gene>
    <name evidence="11" type="ORF">EV188_103318</name>
</gene>
<evidence type="ECO:0000256" key="9">
    <source>
        <dbReference type="RuleBase" id="RU362091"/>
    </source>
</evidence>
<evidence type="ECO:0000256" key="2">
    <source>
        <dbReference type="ARBA" id="ARBA00006434"/>
    </source>
</evidence>
<feature type="transmembrane region" description="Helical" evidence="10">
    <location>
        <begin position="117"/>
        <end position="135"/>
    </location>
</feature>
<keyword evidence="6" id="KW-0769">Symport</keyword>
<feature type="transmembrane region" description="Helical" evidence="10">
    <location>
        <begin position="155"/>
        <end position="173"/>
    </location>
</feature>
<dbReference type="PROSITE" id="PS50283">
    <property type="entry name" value="NA_SOLUT_SYMP_3"/>
    <property type="match status" value="1"/>
</dbReference>
<keyword evidence="8 10" id="KW-0472">Membrane</keyword>
<dbReference type="Gene3D" id="1.20.1730.10">
    <property type="entry name" value="Sodium/glucose cotransporter"/>
    <property type="match status" value="1"/>
</dbReference>
<evidence type="ECO:0000256" key="1">
    <source>
        <dbReference type="ARBA" id="ARBA00004651"/>
    </source>
</evidence>
<keyword evidence="7 10" id="KW-1133">Transmembrane helix</keyword>
<name>A0A4R6VHL2_9PSEU</name>